<evidence type="ECO:0000313" key="2">
    <source>
        <dbReference type="Proteomes" id="UP000799755"/>
    </source>
</evidence>
<feature type="non-terminal residue" evidence="1">
    <location>
        <position position="280"/>
    </location>
</feature>
<accession>A0ACB6QBA8</accession>
<keyword evidence="2" id="KW-1185">Reference proteome</keyword>
<comment type="caution">
    <text evidence="1">The sequence shown here is derived from an EMBL/GenBank/DDBJ whole genome shotgun (WGS) entry which is preliminary data.</text>
</comment>
<gene>
    <name evidence="1" type="ORF">BDR25DRAFT_153586</name>
</gene>
<name>A0ACB6QBA8_9PLEO</name>
<reference evidence="1" key="1">
    <citation type="journal article" date="2020" name="Stud. Mycol.">
        <title>101 Dothideomycetes genomes: a test case for predicting lifestyles and emergence of pathogens.</title>
        <authorList>
            <person name="Haridas S."/>
            <person name="Albert R."/>
            <person name="Binder M."/>
            <person name="Bloem J."/>
            <person name="Labutti K."/>
            <person name="Salamov A."/>
            <person name="Andreopoulos B."/>
            <person name="Baker S."/>
            <person name="Barry K."/>
            <person name="Bills G."/>
            <person name="Bluhm B."/>
            <person name="Cannon C."/>
            <person name="Castanera R."/>
            <person name="Culley D."/>
            <person name="Daum C."/>
            <person name="Ezra D."/>
            <person name="Gonzalez J."/>
            <person name="Henrissat B."/>
            <person name="Kuo A."/>
            <person name="Liang C."/>
            <person name="Lipzen A."/>
            <person name="Lutzoni F."/>
            <person name="Magnuson J."/>
            <person name="Mondo S."/>
            <person name="Nolan M."/>
            <person name="Ohm R."/>
            <person name="Pangilinan J."/>
            <person name="Park H.-J."/>
            <person name="Ramirez L."/>
            <person name="Alfaro M."/>
            <person name="Sun H."/>
            <person name="Tritt A."/>
            <person name="Yoshinaga Y."/>
            <person name="Zwiers L.-H."/>
            <person name="Turgeon B."/>
            <person name="Goodwin S."/>
            <person name="Spatafora J."/>
            <person name="Crous P."/>
            <person name="Grigoriev I."/>
        </authorList>
    </citation>
    <scope>NUCLEOTIDE SEQUENCE</scope>
    <source>
        <strain evidence="1">ATCC 200398</strain>
    </source>
</reference>
<feature type="non-terminal residue" evidence="1">
    <location>
        <position position="1"/>
    </location>
</feature>
<protein>
    <submittedName>
        <fullName evidence="1">Uncharacterized protein</fullName>
    </submittedName>
</protein>
<evidence type="ECO:0000313" key="1">
    <source>
        <dbReference type="EMBL" id="KAF2464145.1"/>
    </source>
</evidence>
<dbReference type="EMBL" id="MU003539">
    <property type="protein sequence ID" value="KAF2464145.1"/>
    <property type="molecule type" value="Genomic_DNA"/>
</dbReference>
<proteinExistence type="predicted"/>
<dbReference type="Proteomes" id="UP000799755">
    <property type="component" value="Unassembled WGS sequence"/>
</dbReference>
<organism evidence="1 2">
    <name type="scientific">Lindgomyces ingoldianus</name>
    <dbReference type="NCBI Taxonomy" id="673940"/>
    <lineage>
        <taxon>Eukaryota</taxon>
        <taxon>Fungi</taxon>
        <taxon>Dikarya</taxon>
        <taxon>Ascomycota</taxon>
        <taxon>Pezizomycotina</taxon>
        <taxon>Dothideomycetes</taxon>
        <taxon>Pleosporomycetidae</taxon>
        <taxon>Pleosporales</taxon>
        <taxon>Lindgomycetaceae</taxon>
        <taxon>Lindgomyces</taxon>
    </lineage>
</organism>
<sequence length="280" mass="32002">LQMSAKNYDINADRGPVLFASVWSVAGVAILAVFGRFTSRKMKAQPWKIDDWMAVFALHCFNHPLTRGPGTKLGIGKHLEAIKDTFHYVPFWKTLYSYNQIYVMTGPVNKIAMLLMYRRIFDLPFFRRVVTLGIIVCIMWWTAMSISGIFTCIPVQAYWFQDIPGKKCMNLLKYDIGYAVVNITLDVFILMLPVNQVWRLQLTKPQKIALSLVFLLGAFACVTAIVRLLVAIIHVNDPDFTWVYLDALIWTAIEPLVAVICTCLPMLRPILSYVLPKRFS</sequence>